<evidence type="ECO:0000256" key="1">
    <source>
        <dbReference type="RuleBase" id="RU004003"/>
    </source>
</evidence>
<dbReference type="RefSeq" id="WP_259523900.1">
    <property type="nucleotide sequence ID" value="NZ_JAMTCC010000023.1"/>
</dbReference>
<feature type="signal peptide" evidence="2">
    <location>
        <begin position="1"/>
        <end position="23"/>
    </location>
</feature>
<protein>
    <submittedName>
        <fullName evidence="5">Pilus assembly protein N-terminal domain-containing protein</fullName>
    </submittedName>
</protein>
<dbReference type="PRINTS" id="PR00811">
    <property type="entry name" value="BCTERIALGSPD"/>
</dbReference>
<dbReference type="EMBL" id="JAMTCC010000023">
    <property type="protein sequence ID" value="MCT7946503.1"/>
    <property type="molecule type" value="Genomic_DNA"/>
</dbReference>
<feature type="domain" description="Type II/III secretion system secretin-like" evidence="3">
    <location>
        <begin position="247"/>
        <end position="402"/>
    </location>
</feature>
<evidence type="ECO:0000313" key="6">
    <source>
        <dbReference type="Proteomes" id="UP001155604"/>
    </source>
</evidence>
<evidence type="ECO:0000259" key="3">
    <source>
        <dbReference type="Pfam" id="PF00263"/>
    </source>
</evidence>
<dbReference type="AlphaFoldDB" id="A0A9X3B1X9"/>
<accession>A0A9X3B1X9</accession>
<dbReference type="InterPro" id="IPR001775">
    <property type="entry name" value="GspD/PilQ"/>
</dbReference>
<comment type="caution">
    <text evidence="5">The sequence shown here is derived from an EMBL/GenBank/DDBJ whole genome shotgun (WGS) entry which is preliminary data.</text>
</comment>
<sequence length="434" mass="47435">MFFKRVNVVVFLLGLVLAQSTLAAPAKQYIELYMGQVKTIQVGKIKRIAVGMDTVLGASVMDNGELLLIPKTPGSTELHVWKAGERKLTVTVDVLPAQASKILKELRSIFRTFEHVSFRHESGIILAEGKIRPEDATLFQGTLGKFPGVISMVRAEQIEIKDMVKMQVKVLEINKNNGLQFGINWDNAISGPSLALVTNFKPNDYYVFGSDGNKLLELFDGTLPISSSKAYGYGGIATGINSIINLLKEQGTARILAEPSLSTRSGEKASFQSGGSYPLAVLNEFGQPVVEMQDYGIQLDIEPVIDEQGNIISTVRAEMSSIDFSTVVQGVPGLLTRNTESVVNMKAGETLVISGLIKMEDSRSYEKLPLLGDIPILGELFTSRNFQEGRSELIILVTPTVAKVDVPLPEDIQQNLTEMEGTEVDVPTSDWLLE</sequence>
<evidence type="ECO:0000259" key="4">
    <source>
        <dbReference type="Pfam" id="PF13629"/>
    </source>
</evidence>
<feature type="chain" id="PRO_5040848113" evidence="2">
    <location>
        <begin position="24"/>
        <end position="434"/>
    </location>
</feature>
<dbReference type="Pfam" id="PF00263">
    <property type="entry name" value="Secretin"/>
    <property type="match status" value="1"/>
</dbReference>
<reference evidence="5" key="1">
    <citation type="journal article" date="2023" name="Int. J. Syst. Evol. Microbiol.">
        <title>&lt;i&gt;Shewanella septentrionalis&lt;/i&gt; sp. nov. and &lt;i&gt;Shewanella holmiensis&lt;/i&gt; sp. nov., isolated from Baltic Sea water and sediments.</title>
        <authorList>
            <person name="Martin-Rodriguez A.J."/>
            <person name="Thorell K."/>
            <person name="Joffre E."/>
            <person name="Jensie-Markopoulos S."/>
            <person name="Moore E.R.B."/>
            <person name="Sjoling A."/>
        </authorList>
    </citation>
    <scope>NUCLEOTIDE SEQUENCE</scope>
    <source>
        <strain evidence="5">SP1W3</strain>
    </source>
</reference>
<dbReference type="InterPro" id="IPR032789">
    <property type="entry name" value="T2SS-T3SS_pil_N"/>
</dbReference>
<evidence type="ECO:0000313" key="5">
    <source>
        <dbReference type="EMBL" id="MCT7946503.1"/>
    </source>
</evidence>
<dbReference type="PANTHER" id="PTHR30332:SF17">
    <property type="entry name" value="TYPE IV PILIATION SYSTEM PROTEIN DR_0774-RELATED"/>
    <property type="match status" value="1"/>
</dbReference>
<proteinExistence type="inferred from homology"/>
<evidence type="ECO:0000256" key="2">
    <source>
        <dbReference type="SAM" id="SignalP"/>
    </source>
</evidence>
<dbReference type="InterPro" id="IPR050810">
    <property type="entry name" value="Bact_Secretion_Sys_Channel"/>
</dbReference>
<keyword evidence="6" id="KW-1185">Reference proteome</keyword>
<dbReference type="Pfam" id="PF13629">
    <property type="entry name" value="T2SS-T3SS_pil_N"/>
    <property type="match status" value="1"/>
</dbReference>
<dbReference type="GO" id="GO:0009306">
    <property type="term" value="P:protein secretion"/>
    <property type="evidence" value="ECO:0007669"/>
    <property type="project" value="InterPro"/>
</dbReference>
<comment type="similarity">
    <text evidence="1">Belongs to the bacterial secretin family.</text>
</comment>
<dbReference type="PANTHER" id="PTHR30332">
    <property type="entry name" value="PROBABLE GENERAL SECRETION PATHWAY PROTEIN D"/>
    <property type="match status" value="1"/>
</dbReference>
<dbReference type="InterPro" id="IPR004846">
    <property type="entry name" value="T2SS/T3SS_dom"/>
</dbReference>
<organism evidence="5 6">
    <name type="scientific">Shewanella septentrionalis</name>
    <dbReference type="NCBI Taxonomy" id="2952223"/>
    <lineage>
        <taxon>Bacteria</taxon>
        <taxon>Pseudomonadati</taxon>
        <taxon>Pseudomonadota</taxon>
        <taxon>Gammaproteobacteria</taxon>
        <taxon>Alteromonadales</taxon>
        <taxon>Shewanellaceae</taxon>
        <taxon>Shewanella</taxon>
    </lineage>
</organism>
<feature type="domain" description="Pilus formation protein N-terminal" evidence="4">
    <location>
        <begin position="28"/>
        <end position="92"/>
    </location>
</feature>
<keyword evidence="2" id="KW-0732">Signal</keyword>
<dbReference type="GO" id="GO:0015627">
    <property type="term" value="C:type II protein secretion system complex"/>
    <property type="evidence" value="ECO:0007669"/>
    <property type="project" value="TreeGrafter"/>
</dbReference>
<gene>
    <name evidence="5" type="ORF">NE536_14155</name>
</gene>
<name>A0A9X3B1X9_9GAMM</name>
<dbReference type="Proteomes" id="UP001155604">
    <property type="component" value="Unassembled WGS sequence"/>
</dbReference>